<organism evidence="4 5">
    <name type="scientific">Cytospora leucostoma</name>
    <dbReference type="NCBI Taxonomy" id="1230097"/>
    <lineage>
        <taxon>Eukaryota</taxon>
        <taxon>Fungi</taxon>
        <taxon>Dikarya</taxon>
        <taxon>Ascomycota</taxon>
        <taxon>Pezizomycotina</taxon>
        <taxon>Sordariomycetes</taxon>
        <taxon>Sordariomycetidae</taxon>
        <taxon>Diaporthales</taxon>
        <taxon>Cytosporaceae</taxon>
        <taxon>Cytospora</taxon>
    </lineage>
</organism>
<protein>
    <recommendedName>
        <fullName evidence="1">MMS19 nucleotide excision repair protein</fullName>
    </recommendedName>
</protein>
<name>A0A423WDE9_9PEZI</name>
<dbReference type="AlphaFoldDB" id="A0A423WDE9"/>
<dbReference type="EMBL" id="LKEB01000054">
    <property type="protein sequence ID" value="ROW01387.1"/>
    <property type="molecule type" value="Genomic_DNA"/>
</dbReference>
<gene>
    <name evidence="4" type="ORF">VPNG_07599</name>
</gene>
<dbReference type="Proteomes" id="UP000285146">
    <property type="component" value="Unassembled WGS sequence"/>
</dbReference>
<keyword evidence="1" id="KW-0234">DNA repair</keyword>
<dbReference type="GO" id="GO:0005634">
    <property type="term" value="C:nucleus"/>
    <property type="evidence" value="ECO:0007669"/>
    <property type="project" value="UniProtKB-SubCell"/>
</dbReference>
<feature type="region of interest" description="Disordered" evidence="2">
    <location>
        <begin position="1135"/>
        <end position="1160"/>
    </location>
</feature>
<keyword evidence="1" id="KW-0539">Nucleus</keyword>
<reference evidence="4 5" key="1">
    <citation type="submission" date="2015-09" db="EMBL/GenBank/DDBJ databases">
        <title>Host preference determinants of Valsa canker pathogens revealed by comparative genomics.</title>
        <authorList>
            <person name="Yin Z."/>
            <person name="Huang L."/>
        </authorList>
    </citation>
    <scope>NUCLEOTIDE SEQUENCE [LARGE SCALE GENOMIC DNA]</scope>
    <source>
        <strain evidence="4 5">SXYLt</strain>
    </source>
</reference>
<dbReference type="OrthoDB" id="342900at2759"/>
<dbReference type="GO" id="GO:0016226">
    <property type="term" value="P:iron-sulfur cluster assembly"/>
    <property type="evidence" value="ECO:0007669"/>
    <property type="project" value="UniProtKB-UniRule"/>
</dbReference>
<dbReference type="STRING" id="1230097.A0A423WDE9"/>
<evidence type="ECO:0000259" key="3">
    <source>
        <dbReference type="Pfam" id="PF14500"/>
    </source>
</evidence>
<dbReference type="InterPro" id="IPR016024">
    <property type="entry name" value="ARM-type_fold"/>
</dbReference>
<dbReference type="InterPro" id="IPR039920">
    <property type="entry name" value="MMS19"/>
</dbReference>
<evidence type="ECO:0000313" key="4">
    <source>
        <dbReference type="EMBL" id="ROW01387.1"/>
    </source>
</evidence>
<dbReference type="InterPro" id="IPR029240">
    <property type="entry name" value="MMS19_N"/>
</dbReference>
<proteinExistence type="inferred from homology"/>
<dbReference type="Pfam" id="PF14500">
    <property type="entry name" value="MMS19_N"/>
    <property type="match status" value="1"/>
</dbReference>
<comment type="caution">
    <text evidence="4">The sequence shown here is derived from an EMBL/GenBank/DDBJ whole genome shotgun (WGS) entry which is preliminary data.</text>
</comment>
<dbReference type="PANTHER" id="PTHR12891">
    <property type="entry name" value="DNA REPAIR/TRANSCRIPTION PROTEIN MET18/MMS19"/>
    <property type="match status" value="1"/>
</dbReference>
<comment type="similarity">
    <text evidence="1">Belongs to the MET18/MMS19 family.</text>
</comment>
<accession>A0A423WDE9</accession>
<dbReference type="GO" id="GO:0006281">
    <property type="term" value="P:DNA repair"/>
    <property type="evidence" value="ECO:0007669"/>
    <property type="project" value="UniProtKB-UniRule"/>
</dbReference>
<evidence type="ECO:0000313" key="5">
    <source>
        <dbReference type="Proteomes" id="UP000285146"/>
    </source>
</evidence>
<keyword evidence="1" id="KW-0227">DNA damage</keyword>
<evidence type="ECO:0000256" key="1">
    <source>
        <dbReference type="RuleBase" id="RU367072"/>
    </source>
</evidence>
<comment type="subcellular location">
    <subcellularLocation>
        <location evidence="1">Nucleus</location>
    </subcellularLocation>
</comment>
<sequence>MSAYLEQLAVRFVEREGLSKDDQEKIASNAADYVLHPEQHGPPVEPTVLVLVKSIHRWVFSGEDDNASTFAEKNREKHAKGLKFLAMTLNALPKNFLQATQIKMLASFFCSIYQQQDPAGLAPATEAVLVLTSMFYFPPSSADDVFTSIGKMNHESFTKQLAKDRLQIFQVIKALLLNPKSARVLQKRYEGSEFLLPVLSLAKKERDPTNLLDWFQLLGTVLKSNQISPEVALAAFESFSPFFPISIRRSTATAPEVTEDELKEALRSCFAAKGLLAQHTFPFLLEKLDDGGSLTASAKLDILRTIRACVVSYEPVDTYLVPYVTKIWSSLKYEVRNGEVPETVKETLSIFESLPRRLAGQSDTPEPALAEFLSQTWKDCVEDLENPTYTEQAGSILISVAGGGVVPFCYVSPRLLEAARRNIAQPKSPAHTKHLLTLLNNLFRTRLHLVSKLETAASQDSSPAKQVIPGPEFDIPVSIVHDLYFKLFRENTVETPTKEQAEISKEALKGLSLVVQQRRITGDGQLVVASDQDLFKEICAALAYRATNCFNVPPTTTQELQGIDKATVEALKTTVKFYPEGYGKILSDVLGEVRKREWEKSPAERSFNDLHALCQRLAFIGCTDVPVSPSPIVNFAAFTGITLSMLKYLLKERPNHKASAIVADALATGIAYFSRACYENGLRSSSDTVASWDITNVEREAQDILPGFPHLLGDAVDAFNPVQFVQSAKPTNHDVFTSFLLLGVYTVSKLYQHATKAGSGSDSQLSWSLRIRGPSPELDGRESDRFIQNYLEEIGLAATTVFRELNASAQRDLELDAQLIWLFQGHGTDSLLEDQTIGLVENEVFALTYGIARGIRPEIVSRLSDVKLRTLLLGGFNSPEGFGPSGSVPRPRTQAVQDNIAFLLANKYDTRARVAPEEGNRVVNHDAWVGILTHIEKGLNGETDADLDDFSRFTAILAGAFARRDKYITPGITTAVSHAAAKGNKETSPQIARILSQLFATSKALDPANHTIHKPLYLQWTYHQCVRPVLQLAYPLSQTQANPQPSTESTIYAIYILHAAKNLSFEHYAPDVASIVRIVLAAMQKAADIYDIEAACAVTLQVLHRDPELFRSHVSSVVAAAKRVYEEAVLDPSKPRARAADDADWPASTAGGGGNSRFRYEGNRDKIRKQSFKILQLLPTQLDDNVVRPYADAVRVHLHWALGDRVREVRRVAESALGAWARITT</sequence>
<dbReference type="GO" id="GO:0097361">
    <property type="term" value="C:cytosolic [4Fe-4S] assembly targeting complex"/>
    <property type="evidence" value="ECO:0007669"/>
    <property type="project" value="UniProtKB-UniRule"/>
</dbReference>
<dbReference type="GO" id="GO:0051604">
    <property type="term" value="P:protein maturation"/>
    <property type="evidence" value="ECO:0007669"/>
    <property type="project" value="UniProtKB-UniRule"/>
</dbReference>
<comment type="function">
    <text evidence="1">Key component of the cytosolic iron-sulfur protein assembly (CIA) complex, a multiprotein complex that mediates the incorporation of iron-sulfur cluster into apoproteins specifically involved in DNA metabolism and genomic integrity. In the CIA complex, MMS19 acts as an adapter between early-acting CIA components and a subset of cellular target iron-sulfur proteins.</text>
</comment>
<keyword evidence="5" id="KW-1185">Reference proteome</keyword>
<evidence type="ECO:0000256" key="2">
    <source>
        <dbReference type="SAM" id="MobiDB-lite"/>
    </source>
</evidence>
<dbReference type="SUPFAM" id="SSF48371">
    <property type="entry name" value="ARM repeat"/>
    <property type="match status" value="1"/>
</dbReference>
<dbReference type="PANTHER" id="PTHR12891:SF0">
    <property type="entry name" value="MMS19 NUCLEOTIDE EXCISION REPAIR PROTEIN HOMOLOG"/>
    <property type="match status" value="1"/>
</dbReference>
<feature type="domain" description="MMS19 N-terminal" evidence="3">
    <location>
        <begin position="70"/>
        <end position="335"/>
    </location>
</feature>
<dbReference type="InParanoid" id="A0A423WDE9"/>